<evidence type="ECO:0000256" key="1">
    <source>
        <dbReference type="ARBA" id="ARBA00004651"/>
    </source>
</evidence>
<dbReference type="InterPro" id="IPR005279">
    <property type="entry name" value="Dipep/tripep_permease"/>
</dbReference>
<feature type="transmembrane region" description="Helical" evidence="9">
    <location>
        <begin position="317"/>
        <end position="335"/>
    </location>
</feature>
<dbReference type="NCBIfam" id="TIGR00924">
    <property type="entry name" value="yjdL_sub1_fam"/>
    <property type="match status" value="1"/>
</dbReference>
<dbReference type="InterPro" id="IPR050171">
    <property type="entry name" value="MFS_Transporters"/>
</dbReference>
<keyword evidence="11" id="KW-1185">Reference proteome</keyword>
<reference evidence="10 11" key="1">
    <citation type="submission" date="2016-05" db="EMBL/GenBank/DDBJ databases">
        <title>Draft Genome Sequence of Algibacter sp. Strain SK-16 Isolated from the Surface Water of Aburatsubo Inlet.</title>
        <authorList>
            <person name="Wong S.-K."/>
            <person name="Yoshizawa S."/>
            <person name="Nakajima Y."/>
            <person name="Ogura Y."/>
            <person name="Tetsuya H."/>
            <person name="Hamasaki K."/>
        </authorList>
    </citation>
    <scope>NUCLEOTIDE SEQUENCE [LARGE SCALE GENOMIC DNA]</scope>
    <source>
        <strain evidence="10 11">SK-16</strain>
    </source>
</reference>
<feature type="transmembrane region" description="Helical" evidence="9">
    <location>
        <begin position="461"/>
        <end position="482"/>
    </location>
</feature>
<dbReference type="SUPFAM" id="SSF103473">
    <property type="entry name" value="MFS general substrate transporter"/>
    <property type="match status" value="1"/>
</dbReference>
<sequence length="594" mass="65882">MNTDIENLFKDKVIGHPAGLFVIFFTEMWERFSFYGMKILLVLFLTAPFLSNNPGWEWSRENALALIGTYSSLLYLTPIIGGYVADKITGYKWAVIIGCFIMMLGHLSMVFETTASLYIGLALLIIGTGFFKPNMTSMISEMYKGKEAKKDGAYTIYYMGVNAGAFFGMMLCGYLAENIGWSYGFGLAGIFMLGGLIQFWLAKDLFGKVGERPSIIYEVELAQNINEESPKKHDTSSTSEKLNPFTSVDKVLIVLSSLCGVLYLFNDPMSKIGNINLLPFSIGGLDGSNATVLIGLVLFLFLIISRMLRYEAVLRDKIIAVSIFGIFTVFFFGAFEQSLGSMTLFARDYTARALSGNSALIFKIIDTTLTVVPLAIITWVLYLLFKKTYSKIPYSNIVLGITFVFLWCVVFYKINNEFSKETTEVGASWFGILNSFFIITLAPLFSKWWESKYNPSVAMKYGIGMVLLGLGFGILVFGTLGIPQGAKTASVSMIFLILAYLFHTMGELCISPVGLSYLSKLVPGRMIGFMFGIWYLAIAIGNKAAGSMGGMIDKITEEYSLSTFFLIFTLVPLSIGVISMLLNPILKKLMHGVR</sequence>
<keyword evidence="3" id="KW-1003">Cell membrane</keyword>
<feature type="transmembrane region" description="Helical" evidence="9">
    <location>
        <begin position="561"/>
        <end position="586"/>
    </location>
</feature>
<evidence type="ECO:0000256" key="6">
    <source>
        <dbReference type="ARBA" id="ARBA00022989"/>
    </source>
</evidence>
<dbReference type="InterPro" id="IPR036259">
    <property type="entry name" value="MFS_trans_sf"/>
</dbReference>
<comment type="subcellular location">
    <subcellularLocation>
        <location evidence="1">Cell membrane</location>
        <topology evidence="1">Multi-pass membrane protein</topology>
    </subcellularLocation>
    <subcellularLocation>
        <location evidence="8">Membrane</location>
        <topology evidence="8">Multi-pass membrane protein</topology>
    </subcellularLocation>
</comment>
<dbReference type="InterPro" id="IPR018456">
    <property type="entry name" value="PTR2_symporter_CS"/>
</dbReference>
<evidence type="ECO:0000256" key="4">
    <source>
        <dbReference type="ARBA" id="ARBA00022692"/>
    </source>
</evidence>
<dbReference type="PANTHER" id="PTHR23517">
    <property type="entry name" value="RESISTANCE PROTEIN MDTM, PUTATIVE-RELATED-RELATED"/>
    <property type="match status" value="1"/>
</dbReference>
<dbReference type="PANTHER" id="PTHR23517:SF15">
    <property type="entry name" value="PROTON-DEPENDENT OLIGOPEPTIDE FAMILY TRANSPORT PROTEIN"/>
    <property type="match status" value="1"/>
</dbReference>
<feature type="transmembrane region" description="Helical" evidence="9">
    <location>
        <begin position="488"/>
        <end position="510"/>
    </location>
</feature>
<feature type="transmembrane region" description="Helical" evidence="9">
    <location>
        <begin position="32"/>
        <end position="51"/>
    </location>
</feature>
<organism evidence="10 11">
    <name type="scientific">Flavivirga aquatica</name>
    <dbReference type="NCBI Taxonomy" id="1849968"/>
    <lineage>
        <taxon>Bacteria</taxon>
        <taxon>Pseudomonadati</taxon>
        <taxon>Bacteroidota</taxon>
        <taxon>Flavobacteriia</taxon>
        <taxon>Flavobacteriales</taxon>
        <taxon>Flavobacteriaceae</taxon>
        <taxon>Flavivirga</taxon>
    </lineage>
</organism>
<dbReference type="Proteomes" id="UP000095713">
    <property type="component" value="Unassembled WGS sequence"/>
</dbReference>
<dbReference type="Pfam" id="PF00854">
    <property type="entry name" value="PTR2"/>
    <property type="match status" value="2"/>
</dbReference>
<dbReference type="InterPro" id="IPR000109">
    <property type="entry name" value="POT_fam"/>
</dbReference>
<feature type="transmembrane region" description="Helical" evidence="9">
    <location>
        <begin position="397"/>
        <end position="414"/>
    </location>
</feature>
<comment type="similarity">
    <text evidence="8">Belongs to the major facilitator superfamily. Proton-dependent oligopeptide transporter (POT/PTR) (TC 2.A.17) family.</text>
</comment>
<keyword evidence="4 8" id="KW-0812">Transmembrane</keyword>
<evidence type="ECO:0000256" key="3">
    <source>
        <dbReference type="ARBA" id="ARBA00022475"/>
    </source>
</evidence>
<feature type="transmembrane region" description="Helical" evidence="9">
    <location>
        <begin position="156"/>
        <end position="176"/>
    </location>
</feature>
<evidence type="ECO:0000313" key="11">
    <source>
        <dbReference type="Proteomes" id="UP000095713"/>
    </source>
</evidence>
<evidence type="ECO:0000256" key="5">
    <source>
        <dbReference type="ARBA" id="ARBA00022856"/>
    </source>
</evidence>
<feature type="transmembrane region" description="Helical" evidence="9">
    <location>
        <begin position="117"/>
        <end position="135"/>
    </location>
</feature>
<evidence type="ECO:0000256" key="8">
    <source>
        <dbReference type="RuleBase" id="RU003755"/>
    </source>
</evidence>
<dbReference type="STRING" id="1849968.A8C32_18240"/>
<keyword evidence="2 8" id="KW-0813">Transport</keyword>
<accession>A0A1E5T7U4</accession>
<dbReference type="CDD" id="cd17346">
    <property type="entry name" value="MFS_DtpA_like"/>
    <property type="match status" value="1"/>
</dbReference>
<comment type="caution">
    <text evidence="10">The sequence shown here is derived from an EMBL/GenBank/DDBJ whole genome shotgun (WGS) entry which is preliminary data.</text>
</comment>
<feature type="transmembrane region" description="Helical" evidence="9">
    <location>
        <begin position="285"/>
        <end position="305"/>
    </location>
</feature>
<dbReference type="GO" id="GO:1904680">
    <property type="term" value="F:peptide transmembrane transporter activity"/>
    <property type="evidence" value="ECO:0007669"/>
    <property type="project" value="InterPro"/>
</dbReference>
<dbReference type="PROSITE" id="PS01023">
    <property type="entry name" value="PTR2_2"/>
    <property type="match status" value="1"/>
</dbReference>
<dbReference type="RefSeq" id="WP_069830866.1">
    <property type="nucleotide sequence ID" value="NZ_MDJD01000048.1"/>
</dbReference>
<dbReference type="OrthoDB" id="9772725at2"/>
<proteinExistence type="inferred from homology"/>
<keyword evidence="7 9" id="KW-0472">Membrane</keyword>
<feature type="transmembrane region" description="Helical" evidence="9">
    <location>
        <begin position="360"/>
        <end position="385"/>
    </location>
</feature>
<evidence type="ECO:0000313" key="10">
    <source>
        <dbReference type="EMBL" id="OEK07377.1"/>
    </source>
</evidence>
<dbReference type="Gene3D" id="1.20.1250.20">
    <property type="entry name" value="MFS general substrate transporter like domains"/>
    <property type="match status" value="2"/>
</dbReference>
<dbReference type="GO" id="GO:0005886">
    <property type="term" value="C:plasma membrane"/>
    <property type="evidence" value="ECO:0007669"/>
    <property type="project" value="UniProtKB-SubCell"/>
</dbReference>
<evidence type="ECO:0000256" key="7">
    <source>
        <dbReference type="ARBA" id="ARBA00023136"/>
    </source>
</evidence>
<feature type="transmembrane region" description="Helical" evidence="9">
    <location>
        <begin position="426"/>
        <end position="449"/>
    </location>
</feature>
<dbReference type="GO" id="GO:0006857">
    <property type="term" value="P:oligopeptide transport"/>
    <property type="evidence" value="ECO:0007669"/>
    <property type="project" value="InterPro"/>
</dbReference>
<keyword evidence="5" id="KW-0571">Peptide transport</keyword>
<evidence type="ECO:0000256" key="2">
    <source>
        <dbReference type="ARBA" id="ARBA00022448"/>
    </source>
</evidence>
<feature type="transmembrane region" description="Helical" evidence="9">
    <location>
        <begin position="63"/>
        <end position="84"/>
    </location>
</feature>
<keyword evidence="5" id="KW-0653">Protein transport</keyword>
<protein>
    <submittedName>
        <fullName evidence="10">Amino acid permease</fullName>
    </submittedName>
</protein>
<gene>
    <name evidence="10" type="ORF">A8C32_18240</name>
</gene>
<dbReference type="EMBL" id="MDJD01000048">
    <property type="protein sequence ID" value="OEK07377.1"/>
    <property type="molecule type" value="Genomic_DNA"/>
</dbReference>
<dbReference type="AlphaFoldDB" id="A0A1E5T7U4"/>
<keyword evidence="6 9" id="KW-1133">Transmembrane helix</keyword>
<name>A0A1E5T7U4_9FLAO</name>
<feature type="transmembrane region" description="Helical" evidence="9">
    <location>
        <begin position="522"/>
        <end position="541"/>
    </location>
</feature>
<feature type="transmembrane region" description="Helical" evidence="9">
    <location>
        <begin position="182"/>
        <end position="202"/>
    </location>
</feature>
<evidence type="ECO:0000256" key="9">
    <source>
        <dbReference type="SAM" id="Phobius"/>
    </source>
</evidence>
<feature type="transmembrane region" description="Helical" evidence="9">
    <location>
        <begin position="91"/>
        <end position="111"/>
    </location>
</feature>